<dbReference type="PANTHER" id="PTHR42648:SF32">
    <property type="entry name" value="RIBONUCLEASE H-LIKE DOMAIN, GAG-PRE-INTEGRASE DOMAIN PROTEIN-RELATED"/>
    <property type="match status" value="1"/>
</dbReference>
<sequence>MTFVQKGIKREFSNARTPQQNGVAKRRNRKLIEAARTMLADAKLPVTFWAEAVNTACYVQNKAKEDEGYFIRYSMSSKAFRVFNKRTRRVEENLHVEFLENKAIEKGTKDATNQEVKKDVSFLRYIALSNWVHDALLESSLGKPQDGCSPEVPEGSGNTNPTASTTNPPVDQMETLTVETSIPIVSLPVPTACLNDSPEPSSDARLILKRVANQEETPSVDNILSLIDRFEDILGVESSPDEAIGVKADVNNMETTITASPTPTLRIHKDHPKSQIIGPMDAPIQTRHKYKEVEEQSFIATIHHMTDLALF</sequence>
<dbReference type="SUPFAM" id="SSF53098">
    <property type="entry name" value="Ribonuclease H-like"/>
    <property type="match status" value="1"/>
</dbReference>
<accession>A0A699LFN9</accession>
<protein>
    <recommendedName>
        <fullName evidence="2">Retroviral polymerase SH3-like domain-containing protein</fullName>
    </recommendedName>
</protein>
<proteinExistence type="predicted"/>
<dbReference type="InterPro" id="IPR036397">
    <property type="entry name" value="RNaseH_sf"/>
</dbReference>
<dbReference type="EMBL" id="BKCJ010601354">
    <property type="protein sequence ID" value="GFB32088.1"/>
    <property type="molecule type" value="Genomic_DNA"/>
</dbReference>
<name>A0A699LFN9_TANCI</name>
<feature type="region of interest" description="Disordered" evidence="1">
    <location>
        <begin position="142"/>
        <end position="170"/>
    </location>
</feature>
<dbReference type="GO" id="GO:0003676">
    <property type="term" value="F:nucleic acid binding"/>
    <property type="evidence" value="ECO:0007669"/>
    <property type="project" value="InterPro"/>
</dbReference>
<organism evidence="3">
    <name type="scientific">Tanacetum cinerariifolium</name>
    <name type="common">Dalmatian daisy</name>
    <name type="synonym">Chrysanthemum cinerariifolium</name>
    <dbReference type="NCBI Taxonomy" id="118510"/>
    <lineage>
        <taxon>Eukaryota</taxon>
        <taxon>Viridiplantae</taxon>
        <taxon>Streptophyta</taxon>
        <taxon>Embryophyta</taxon>
        <taxon>Tracheophyta</taxon>
        <taxon>Spermatophyta</taxon>
        <taxon>Magnoliopsida</taxon>
        <taxon>eudicotyledons</taxon>
        <taxon>Gunneridae</taxon>
        <taxon>Pentapetalae</taxon>
        <taxon>asterids</taxon>
        <taxon>campanulids</taxon>
        <taxon>Asterales</taxon>
        <taxon>Asteraceae</taxon>
        <taxon>Asteroideae</taxon>
        <taxon>Anthemideae</taxon>
        <taxon>Anthemidinae</taxon>
        <taxon>Tanacetum</taxon>
    </lineage>
</organism>
<evidence type="ECO:0000259" key="2">
    <source>
        <dbReference type="Pfam" id="PF25597"/>
    </source>
</evidence>
<comment type="caution">
    <text evidence="3">The sequence shown here is derived from an EMBL/GenBank/DDBJ whole genome shotgun (WGS) entry which is preliminary data.</text>
</comment>
<dbReference type="InterPro" id="IPR039537">
    <property type="entry name" value="Retrotran_Ty1/copia-like"/>
</dbReference>
<gene>
    <name evidence="3" type="ORF">Tci_704059</name>
</gene>
<reference evidence="3" key="1">
    <citation type="journal article" date="2019" name="Sci. Rep.">
        <title>Draft genome of Tanacetum cinerariifolium, the natural source of mosquito coil.</title>
        <authorList>
            <person name="Yamashiro T."/>
            <person name="Shiraishi A."/>
            <person name="Satake H."/>
            <person name="Nakayama K."/>
        </authorList>
    </citation>
    <scope>NUCLEOTIDE SEQUENCE</scope>
</reference>
<dbReference type="InterPro" id="IPR012337">
    <property type="entry name" value="RNaseH-like_sf"/>
</dbReference>
<dbReference type="InterPro" id="IPR057670">
    <property type="entry name" value="SH3_retrovirus"/>
</dbReference>
<evidence type="ECO:0000256" key="1">
    <source>
        <dbReference type="SAM" id="MobiDB-lite"/>
    </source>
</evidence>
<dbReference type="PANTHER" id="PTHR42648">
    <property type="entry name" value="TRANSPOSASE, PUTATIVE-RELATED"/>
    <property type="match status" value="1"/>
</dbReference>
<dbReference type="AlphaFoldDB" id="A0A699LFN9"/>
<feature type="compositionally biased region" description="Low complexity" evidence="1">
    <location>
        <begin position="158"/>
        <end position="169"/>
    </location>
</feature>
<dbReference type="Pfam" id="PF25597">
    <property type="entry name" value="SH3_retrovirus"/>
    <property type="match status" value="1"/>
</dbReference>
<dbReference type="Gene3D" id="3.30.420.10">
    <property type="entry name" value="Ribonuclease H-like superfamily/Ribonuclease H"/>
    <property type="match status" value="1"/>
</dbReference>
<feature type="domain" description="Retroviral polymerase SH3-like" evidence="2">
    <location>
        <begin position="63"/>
        <end position="106"/>
    </location>
</feature>
<evidence type="ECO:0000313" key="3">
    <source>
        <dbReference type="EMBL" id="GFB32088.1"/>
    </source>
</evidence>